<dbReference type="PROSITE" id="PS51671">
    <property type="entry name" value="ACT"/>
    <property type="match status" value="1"/>
</dbReference>
<keyword evidence="7 12" id="KW-0560">Oxidoreductase</keyword>
<evidence type="ECO:0000256" key="6">
    <source>
        <dbReference type="ARBA" id="ARBA00021582"/>
    </source>
</evidence>
<dbReference type="Pfam" id="PF02826">
    <property type="entry name" value="2-Hacid_dh_C"/>
    <property type="match status" value="1"/>
</dbReference>
<dbReference type="CDD" id="cd12174">
    <property type="entry name" value="PGDH_like_3"/>
    <property type="match status" value="1"/>
</dbReference>
<dbReference type="InterPro" id="IPR036291">
    <property type="entry name" value="NAD(P)-bd_dom_sf"/>
</dbReference>
<dbReference type="PANTHER" id="PTHR42938:SF47">
    <property type="entry name" value="HYDROXYPYRUVATE REDUCTASE"/>
    <property type="match status" value="1"/>
</dbReference>
<evidence type="ECO:0000256" key="7">
    <source>
        <dbReference type="ARBA" id="ARBA00023002"/>
    </source>
</evidence>
<evidence type="ECO:0000256" key="8">
    <source>
        <dbReference type="ARBA" id="ARBA00023027"/>
    </source>
</evidence>
<evidence type="ECO:0000256" key="5">
    <source>
        <dbReference type="ARBA" id="ARBA00013143"/>
    </source>
</evidence>
<dbReference type="InterPro" id="IPR029752">
    <property type="entry name" value="D-isomer_DH_CS1"/>
</dbReference>
<feature type="domain" description="ACT" evidence="13">
    <location>
        <begin position="318"/>
        <end position="387"/>
    </location>
</feature>
<comment type="similarity">
    <text evidence="3 12">Belongs to the D-isomer specific 2-hydroxyacid dehydrogenase family.</text>
</comment>
<dbReference type="Proteomes" id="UP001470288">
    <property type="component" value="Unassembled WGS sequence"/>
</dbReference>
<proteinExistence type="inferred from homology"/>
<name>A0ABV1HZ61_9FIRM</name>
<comment type="catalytic activity">
    <reaction evidence="11">
        <text>(2R)-3-phosphoglycerate + NAD(+) = 3-phosphooxypyruvate + NADH + H(+)</text>
        <dbReference type="Rhea" id="RHEA:12641"/>
        <dbReference type="ChEBI" id="CHEBI:15378"/>
        <dbReference type="ChEBI" id="CHEBI:18110"/>
        <dbReference type="ChEBI" id="CHEBI:57540"/>
        <dbReference type="ChEBI" id="CHEBI:57945"/>
        <dbReference type="ChEBI" id="CHEBI:58272"/>
        <dbReference type="EC" id="1.1.1.95"/>
    </reaction>
</comment>
<dbReference type="EC" id="1.1.1.399" evidence="4"/>
<reference evidence="14 15" key="1">
    <citation type="submission" date="2024-03" db="EMBL/GenBank/DDBJ databases">
        <title>Human intestinal bacterial collection.</title>
        <authorList>
            <person name="Pauvert C."/>
            <person name="Hitch T.C.A."/>
            <person name="Clavel T."/>
        </authorList>
    </citation>
    <scope>NUCLEOTIDE SEQUENCE [LARGE SCALE GENOMIC DNA]</scope>
    <source>
        <strain evidence="14 15">CLA-AA-H78B</strain>
    </source>
</reference>
<comment type="catalytic activity">
    <reaction evidence="10">
        <text>(R)-2-hydroxyglutarate + NAD(+) = 2-oxoglutarate + NADH + H(+)</text>
        <dbReference type="Rhea" id="RHEA:49612"/>
        <dbReference type="ChEBI" id="CHEBI:15378"/>
        <dbReference type="ChEBI" id="CHEBI:15801"/>
        <dbReference type="ChEBI" id="CHEBI:16810"/>
        <dbReference type="ChEBI" id="CHEBI:57540"/>
        <dbReference type="ChEBI" id="CHEBI:57945"/>
        <dbReference type="EC" id="1.1.1.399"/>
    </reaction>
</comment>
<dbReference type="SUPFAM" id="SSF52283">
    <property type="entry name" value="Formate/glycerate dehydrogenase catalytic domain-like"/>
    <property type="match status" value="1"/>
</dbReference>
<dbReference type="SUPFAM" id="SSF51735">
    <property type="entry name" value="NAD(P)-binding Rossmann-fold domains"/>
    <property type="match status" value="1"/>
</dbReference>
<dbReference type="InterPro" id="IPR006140">
    <property type="entry name" value="D-isomer_DH_NAD-bd"/>
</dbReference>
<dbReference type="SUPFAM" id="SSF55021">
    <property type="entry name" value="ACT-like"/>
    <property type="match status" value="1"/>
</dbReference>
<dbReference type="EC" id="1.1.1.95" evidence="5"/>
<dbReference type="PROSITE" id="PS00671">
    <property type="entry name" value="D_2_HYDROXYACID_DH_3"/>
    <property type="match status" value="1"/>
</dbReference>
<dbReference type="PANTHER" id="PTHR42938">
    <property type="entry name" value="FORMATE DEHYDROGENASE 1"/>
    <property type="match status" value="1"/>
</dbReference>
<keyword evidence="15" id="KW-1185">Reference proteome</keyword>
<evidence type="ECO:0000313" key="14">
    <source>
        <dbReference type="EMBL" id="MEQ2578223.1"/>
    </source>
</evidence>
<comment type="caution">
    <text evidence="14">The sequence shown here is derived from an EMBL/GenBank/DDBJ whole genome shotgun (WGS) entry which is preliminary data.</text>
</comment>
<evidence type="ECO:0000259" key="13">
    <source>
        <dbReference type="PROSITE" id="PS51671"/>
    </source>
</evidence>
<gene>
    <name evidence="14" type="ORF">WMO62_05095</name>
</gene>
<keyword evidence="8" id="KW-0520">NAD</keyword>
<organism evidence="14 15">
    <name type="scientific">Hominiventricola aquisgranensis</name>
    <dbReference type="NCBI Taxonomy" id="3133164"/>
    <lineage>
        <taxon>Bacteria</taxon>
        <taxon>Bacillati</taxon>
        <taxon>Bacillota</taxon>
        <taxon>Clostridia</taxon>
        <taxon>Lachnospirales</taxon>
        <taxon>Lachnospiraceae</taxon>
        <taxon>Hominiventricola</taxon>
    </lineage>
</organism>
<accession>A0ABV1HZ61</accession>
<dbReference type="InterPro" id="IPR045865">
    <property type="entry name" value="ACT-like_dom_sf"/>
</dbReference>
<evidence type="ECO:0000256" key="3">
    <source>
        <dbReference type="ARBA" id="ARBA00005854"/>
    </source>
</evidence>
<evidence type="ECO:0000256" key="2">
    <source>
        <dbReference type="ARBA" id="ARBA00005216"/>
    </source>
</evidence>
<evidence type="ECO:0000256" key="1">
    <source>
        <dbReference type="ARBA" id="ARBA00003800"/>
    </source>
</evidence>
<comment type="pathway">
    <text evidence="2">Amino-acid biosynthesis; L-serine biosynthesis; L-serine from 3-phospho-D-glycerate: step 1/3.</text>
</comment>
<evidence type="ECO:0000256" key="12">
    <source>
        <dbReference type="RuleBase" id="RU003719"/>
    </source>
</evidence>
<dbReference type="InterPro" id="IPR006139">
    <property type="entry name" value="D-isomer_2_OHA_DH_cat_dom"/>
</dbReference>
<dbReference type="CDD" id="cd04901">
    <property type="entry name" value="ACT_3PGDH"/>
    <property type="match status" value="1"/>
</dbReference>
<evidence type="ECO:0000256" key="10">
    <source>
        <dbReference type="ARBA" id="ARBA00048126"/>
    </source>
</evidence>
<dbReference type="InterPro" id="IPR029753">
    <property type="entry name" value="D-isomer_DH_CS"/>
</dbReference>
<comment type="function">
    <text evidence="1">Catalyzes the reversible oxidation of 3-phospho-D-glycerate to 3-phosphonooxypyruvate, the first step of the phosphorylated L-serine biosynthesis pathway. Also catalyzes the reversible oxidation of 2-hydroxyglutarate to 2-oxoglutarate.</text>
</comment>
<dbReference type="Pfam" id="PF00389">
    <property type="entry name" value="2-Hacid_dh"/>
    <property type="match status" value="1"/>
</dbReference>
<evidence type="ECO:0000256" key="4">
    <source>
        <dbReference type="ARBA" id="ARBA00013001"/>
    </source>
</evidence>
<dbReference type="InterPro" id="IPR002912">
    <property type="entry name" value="ACT_dom"/>
</dbReference>
<evidence type="ECO:0000313" key="15">
    <source>
        <dbReference type="Proteomes" id="UP001470288"/>
    </source>
</evidence>
<sequence>MYQYHCLNNIAEVGLKKFDGNYAQTDKMEDADAILVRSAVMHDMEFSDKLCVIGRAGAGVNNIPLGKCSEQGIAVFNTPGANANGVKELVIAGMLLAARDIVGGMYWVRSERQNEDLEKMAEKEKKRFAGTELLGKKLGVIGLGAIGILVANAAAALGMEVYGYDPYISVEAAWKLSRDVKHITDVNDIYKECDYITIHVPLMDSTKGMIGADAIAQMKPSVVVLNLARGPLVDQKAIVEALKTNRIRKYVTDFPNSDVASQKNAIVIPHLGASTEESEDNCAVMAVKEVRDYLENGNIHNSVNYPNCDMGVCTSAMRVAIIHRNIPNMLAKFTSAFGELGINIERLTNVTRGEYGYVMVDLSHMADDAEIEKLRAIEGVLKVRVMK</sequence>
<dbReference type="Gene3D" id="3.40.50.720">
    <property type="entry name" value="NAD(P)-binding Rossmann-like Domain"/>
    <property type="match status" value="2"/>
</dbReference>
<protein>
    <recommendedName>
        <fullName evidence="6">D-3-phosphoglycerate dehydrogenase</fullName>
        <ecNumber evidence="4">1.1.1.399</ecNumber>
        <ecNumber evidence="5">1.1.1.95</ecNumber>
    </recommendedName>
    <alternativeName>
        <fullName evidence="9">2-oxoglutarate reductase</fullName>
    </alternativeName>
</protein>
<dbReference type="EMBL" id="JBBMFC010000006">
    <property type="protein sequence ID" value="MEQ2578223.1"/>
    <property type="molecule type" value="Genomic_DNA"/>
</dbReference>
<dbReference type="RefSeq" id="WP_118439671.1">
    <property type="nucleotide sequence ID" value="NZ_JBBMFC010000006.1"/>
</dbReference>
<dbReference type="PROSITE" id="PS00065">
    <property type="entry name" value="D_2_HYDROXYACID_DH_1"/>
    <property type="match status" value="1"/>
</dbReference>
<evidence type="ECO:0000256" key="9">
    <source>
        <dbReference type="ARBA" id="ARBA00030455"/>
    </source>
</evidence>
<evidence type="ECO:0000256" key="11">
    <source>
        <dbReference type="ARBA" id="ARBA00048731"/>
    </source>
</evidence>
<dbReference type="Gene3D" id="3.30.70.260">
    <property type="match status" value="1"/>
</dbReference>